<reference evidence="4 5" key="1">
    <citation type="submission" date="2024-07" db="EMBL/GenBank/DDBJ databases">
        <title>Uliginosibacterium paludis KCTC:42655.</title>
        <authorList>
            <person name="Kim M.K."/>
        </authorList>
    </citation>
    <scope>NUCLEOTIDE SEQUENCE [LARGE SCALE GENOMIC DNA]</scope>
    <source>
        <strain evidence="4 5">KCTC 42655</strain>
    </source>
</reference>
<evidence type="ECO:0000313" key="5">
    <source>
        <dbReference type="Proteomes" id="UP001548590"/>
    </source>
</evidence>
<organism evidence="4 5">
    <name type="scientific">Uliginosibacterium paludis</name>
    <dbReference type="NCBI Taxonomy" id="1615952"/>
    <lineage>
        <taxon>Bacteria</taxon>
        <taxon>Pseudomonadati</taxon>
        <taxon>Pseudomonadota</taxon>
        <taxon>Betaproteobacteria</taxon>
        <taxon>Rhodocyclales</taxon>
        <taxon>Zoogloeaceae</taxon>
        <taxon>Uliginosibacterium</taxon>
    </lineage>
</organism>
<comment type="caution">
    <text evidence="4">The sequence shown here is derived from an EMBL/GenBank/DDBJ whole genome shotgun (WGS) entry which is preliminary data.</text>
</comment>
<gene>
    <name evidence="4" type="ORF">ABVT11_15375</name>
</gene>
<feature type="coiled-coil region" evidence="2">
    <location>
        <begin position="166"/>
        <end position="273"/>
    </location>
</feature>
<accession>A0ABV2CTI4</accession>
<protein>
    <submittedName>
        <fullName evidence="4">DUF2325 domain-containing protein</fullName>
    </submittedName>
</protein>
<dbReference type="Pfam" id="PF10087">
    <property type="entry name" value="DUF2325"/>
    <property type="match status" value="1"/>
</dbReference>
<dbReference type="EMBL" id="JBEWLZ010000010">
    <property type="protein sequence ID" value="MET1491219.1"/>
    <property type="molecule type" value="Genomic_DNA"/>
</dbReference>
<comment type="similarity">
    <text evidence="1">Belongs to the UPF0751 family.</text>
</comment>
<sequence>MFPTGLIKQAFVPGPGSPAARPVRRRKLWELAGHAHCPVVGVCLSFQALRRLAARVAPETAGFDDYALHSSSVQASRSRNKLSEAIQEELEQRHAGKVRQYRKLRSRAELEAAWHAAMAEGDVAPGLWAVLTHPACDPLLAESISQQMHMLQHQAGASLRLDIAHYHALQEENASLARTLAGAQQRCERTTQEKTAALEALQERFIRQRGELIARETELAGLKAMLAELEAKLADGGARRRLEQQLQYQEERNAHLCLENARLNRELERHEGRIIEIVPVAEVSADDADCAHACSDGSLEGHRILCVGGRESAVQVYRKLVEEAGGEFLHHDGGVEDRFGRLDSALGAADLVICQTGCISHNAYWRVKDHCKRTGKRCAFVANPSGAGLARGLQRLLSPDEDDSSSPPAMTGLLQQD</sequence>
<evidence type="ECO:0000313" key="4">
    <source>
        <dbReference type="EMBL" id="MET1491219.1"/>
    </source>
</evidence>
<evidence type="ECO:0000256" key="3">
    <source>
        <dbReference type="SAM" id="MobiDB-lite"/>
    </source>
</evidence>
<name>A0ABV2CTI4_9RHOO</name>
<evidence type="ECO:0000256" key="2">
    <source>
        <dbReference type="SAM" id="Coils"/>
    </source>
</evidence>
<proteinExistence type="inferred from homology"/>
<keyword evidence="2" id="KW-0175">Coiled coil</keyword>
<dbReference type="RefSeq" id="WP_345929699.1">
    <property type="nucleotide sequence ID" value="NZ_JBDIVF010000011.1"/>
</dbReference>
<evidence type="ECO:0000256" key="1">
    <source>
        <dbReference type="ARBA" id="ARBA00007189"/>
    </source>
</evidence>
<dbReference type="InterPro" id="IPR016772">
    <property type="entry name" value="UCP020408"/>
</dbReference>
<keyword evidence="5" id="KW-1185">Reference proteome</keyword>
<dbReference type="Proteomes" id="UP001548590">
    <property type="component" value="Unassembled WGS sequence"/>
</dbReference>
<feature type="region of interest" description="Disordered" evidence="3">
    <location>
        <begin position="397"/>
        <end position="417"/>
    </location>
</feature>